<proteinExistence type="predicted"/>
<sequence>MSSVDPPCLRFRMFFFFTKRIICQDPIVMRDLFDESNVIFHTGLSLSAGYIRLRLRRFFLLIKKLVCGPIDELQAYYGDYIRSRSQHPIELQNGANDSAGKIPEVLLLTTMILKVTDKVKDHILDQRPTPRPSTPNPLRDVDSRTATLVYSPAGPQGAEDRDSA</sequence>
<dbReference type="GeneID" id="70220340"/>
<evidence type="ECO:0000256" key="1">
    <source>
        <dbReference type="SAM" id="MobiDB-lite"/>
    </source>
</evidence>
<dbReference type="RefSeq" id="XP_046046817.1">
    <property type="nucleotide sequence ID" value="XM_046190386.1"/>
</dbReference>
<name>A0A9P9GS28_FUSRE</name>
<gene>
    <name evidence="2" type="ORF">BKA55DRAFT_541584</name>
</gene>
<protein>
    <submittedName>
        <fullName evidence="2">Uncharacterized protein</fullName>
    </submittedName>
</protein>
<evidence type="ECO:0000313" key="3">
    <source>
        <dbReference type="Proteomes" id="UP000720189"/>
    </source>
</evidence>
<organism evidence="2 3">
    <name type="scientific">Fusarium redolens</name>
    <dbReference type="NCBI Taxonomy" id="48865"/>
    <lineage>
        <taxon>Eukaryota</taxon>
        <taxon>Fungi</taxon>
        <taxon>Dikarya</taxon>
        <taxon>Ascomycota</taxon>
        <taxon>Pezizomycotina</taxon>
        <taxon>Sordariomycetes</taxon>
        <taxon>Hypocreomycetidae</taxon>
        <taxon>Hypocreales</taxon>
        <taxon>Nectriaceae</taxon>
        <taxon>Fusarium</taxon>
        <taxon>Fusarium redolens species complex</taxon>
    </lineage>
</organism>
<accession>A0A9P9GS28</accession>
<reference evidence="2" key="1">
    <citation type="journal article" date="2021" name="Nat. Commun.">
        <title>Genetic determinants of endophytism in the Arabidopsis root mycobiome.</title>
        <authorList>
            <person name="Mesny F."/>
            <person name="Miyauchi S."/>
            <person name="Thiergart T."/>
            <person name="Pickel B."/>
            <person name="Atanasova L."/>
            <person name="Karlsson M."/>
            <person name="Huettel B."/>
            <person name="Barry K.W."/>
            <person name="Haridas S."/>
            <person name="Chen C."/>
            <person name="Bauer D."/>
            <person name="Andreopoulos W."/>
            <person name="Pangilinan J."/>
            <person name="LaButti K."/>
            <person name="Riley R."/>
            <person name="Lipzen A."/>
            <person name="Clum A."/>
            <person name="Drula E."/>
            <person name="Henrissat B."/>
            <person name="Kohler A."/>
            <person name="Grigoriev I.V."/>
            <person name="Martin F.M."/>
            <person name="Hacquard S."/>
        </authorList>
    </citation>
    <scope>NUCLEOTIDE SEQUENCE</scope>
    <source>
        <strain evidence="2">MPI-CAGE-AT-0023</strain>
    </source>
</reference>
<dbReference type="EMBL" id="JAGMUX010000012">
    <property type="protein sequence ID" value="KAH7243324.1"/>
    <property type="molecule type" value="Genomic_DNA"/>
</dbReference>
<evidence type="ECO:0000313" key="2">
    <source>
        <dbReference type="EMBL" id="KAH7243324.1"/>
    </source>
</evidence>
<keyword evidence="3" id="KW-1185">Reference proteome</keyword>
<dbReference type="Proteomes" id="UP000720189">
    <property type="component" value="Unassembled WGS sequence"/>
</dbReference>
<dbReference type="OrthoDB" id="5086435at2759"/>
<dbReference type="AlphaFoldDB" id="A0A9P9GS28"/>
<comment type="caution">
    <text evidence="2">The sequence shown here is derived from an EMBL/GenBank/DDBJ whole genome shotgun (WGS) entry which is preliminary data.</text>
</comment>
<feature type="region of interest" description="Disordered" evidence="1">
    <location>
        <begin position="123"/>
        <end position="164"/>
    </location>
</feature>